<name>E7GTT2_CLOS6</name>
<organism evidence="1 2">
    <name type="scientific">Clostridium symbiosum (strain WAL-14163)</name>
    <dbReference type="NCBI Taxonomy" id="742740"/>
    <lineage>
        <taxon>Bacteria</taxon>
        <taxon>Bacillati</taxon>
        <taxon>Bacillota</taxon>
        <taxon>Clostridia</taxon>
        <taxon>Lachnospirales</taxon>
        <taxon>Lachnospiraceae</taxon>
        <taxon>Otoolea</taxon>
    </lineage>
</organism>
<gene>
    <name evidence="1" type="ORF">HMPREF9474_04327</name>
</gene>
<keyword evidence="2" id="KW-1185">Reference proteome</keyword>
<dbReference type="STRING" id="1512.GCA_900049235_04677"/>
<reference evidence="1 2" key="1">
    <citation type="submission" date="2010-12" db="EMBL/GenBank/DDBJ databases">
        <title>The Genome Sequence of Clostridium symbiosum strain WAL-14163.</title>
        <authorList>
            <person name="Earl A."/>
            <person name="Ward D."/>
            <person name="Feldgarden M."/>
            <person name="Gevers D."/>
            <person name="Finegold S.M."/>
            <person name="Summanen P.H."/>
            <person name="Molitoris D.R."/>
            <person name="Vaisanen M.L."/>
            <person name="Daigneault M."/>
            <person name="Young S.K."/>
            <person name="Zeng Q."/>
            <person name="Gargeya S."/>
            <person name="Fitzgerald M."/>
            <person name="Haas B."/>
            <person name="Abouelleil A."/>
            <person name="Alvarado L."/>
            <person name="Arachchi H.M."/>
            <person name="Berlin A."/>
            <person name="Brown A."/>
            <person name="Chapman S.B."/>
            <person name="Chen Z."/>
            <person name="Dunbar C."/>
            <person name="Freedman E."/>
            <person name="Gearin G."/>
            <person name="Gellesch M."/>
            <person name="Goldberg J."/>
            <person name="Griggs A."/>
            <person name="Gujja S."/>
            <person name="Heilman E."/>
            <person name="Heiman D."/>
            <person name="Howarth C."/>
            <person name="Larson L."/>
            <person name="Lui A."/>
            <person name="MacDonald P.J.P."/>
            <person name="Mehta T."/>
            <person name="Montmayeur A."/>
            <person name="Murphy C."/>
            <person name="Neiman D."/>
            <person name="Pearson M."/>
            <person name="Priest M."/>
            <person name="Roberts A."/>
            <person name="Saif S."/>
            <person name="Shea T."/>
            <person name="Shenoy N."/>
            <person name="Sisk P."/>
            <person name="Stolte C."/>
            <person name="Sykes S."/>
            <person name="White J."/>
            <person name="Yandava C."/>
            <person name="Nusbaum C."/>
            <person name="Birren B."/>
        </authorList>
    </citation>
    <scope>NUCLEOTIDE SEQUENCE [LARGE SCALE GENOMIC DNA]</scope>
    <source>
        <strain evidence="1 2">WAL-14163</strain>
    </source>
</reference>
<proteinExistence type="predicted"/>
<evidence type="ECO:0000313" key="1">
    <source>
        <dbReference type="EMBL" id="EGA91811.1"/>
    </source>
</evidence>
<dbReference type="Proteomes" id="UP000002970">
    <property type="component" value="Unassembled WGS sequence"/>
</dbReference>
<dbReference type="AlphaFoldDB" id="E7GTT2"/>
<protein>
    <submittedName>
        <fullName evidence="1">Uncharacterized protein</fullName>
    </submittedName>
</protein>
<sequence>MKENKMNIILPAENIPEAENIIDAIKIMNPGEQQALLNYIRAFQDGANYARRSVETADKPKTA</sequence>
<dbReference type="EMBL" id="ADLQ01000100">
    <property type="protein sequence ID" value="EGA91811.1"/>
    <property type="molecule type" value="Genomic_DNA"/>
</dbReference>
<comment type="caution">
    <text evidence="1">The sequence shown here is derived from an EMBL/GenBank/DDBJ whole genome shotgun (WGS) entry which is preliminary data.</text>
</comment>
<dbReference type="RefSeq" id="WP_003504730.1">
    <property type="nucleotide sequence ID" value="NZ_GL834320.1"/>
</dbReference>
<evidence type="ECO:0000313" key="2">
    <source>
        <dbReference type="Proteomes" id="UP000002970"/>
    </source>
</evidence>
<accession>E7GTT2</accession>
<dbReference type="HOGENOM" id="CLU_2878070_0_0_9"/>